<keyword evidence="1" id="KW-0472">Membrane</keyword>
<feature type="transmembrane region" description="Helical" evidence="1">
    <location>
        <begin position="12"/>
        <end position="30"/>
    </location>
</feature>
<feature type="transmembrane region" description="Helical" evidence="1">
    <location>
        <begin position="194"/>
        <end position="212"/>
    </location>
</feature>
<name>A0A1M6K4W0_9BACE</name>
<protein>
    <recommendedName>
        <fullName evidence="4">Transmembrane protein</fullName>
    </recommendedName>
</protein>
<feature type="transmembrane region" description="Helical" evidence="1">
    <location>
        <begin position="233"/>
        <end position="251"/>
    </location>
</feature>
<evidence type="ECO:0000313" key="3">
    <source>
        <dbReference type="Proteomes" id="UP000184192"/>
    </source>
</evidence>
<dbReference type="GeneID" id="92714168"/>
<sequence>METCTLRKHIDIIFVPLFFIACWIFFFHLYPYHLYYKEQITLCILQPDFLQTYFQKPAFLSEICGDYLTQFFLWTGGGSTILTLTFLLTWLGIRTALIRTGIIHHASLWALLPIIAEWGEACHLEYPLSMSLGLLFSVWIFTLITFCTSIRTRNVLHTILFFILYCAVGAHFFAYVLIAIVYEYKHSNRSLSPVLLLSISILIPIGGSYFYYLTLKQAYFYPLISNYMLRQPFVFLLTELFLLLSFLPIFVPRLNKCRIALYTILFLSITSLGKAYNASEEKTLAFSSEAYFGHWDKVIRLNKNNDYPTYLSAYYTNLAYARQGKLCDELMQHYQPASHGLLLQINNSTGYIYGMASPDALMECGDMAQAQHSAMLAMTFTPHQRSSRMIRKLTEIAIINEDYAIAQKYLHMLLHTSLHRKWAKERLEFINSGQCNSIPYWNNKRRMLAKQDTLFSANQWRTSLANLIESNPQNKMAADYLLCFHLLNKDLKLFKKDYDRYYYPTFGLLPPRLYQEALIVCMDEKDDPQEQLKHYRIPFQVYNDCLQYLSIYEESQGDGHALQKQFRKTYWFYYHYAQLKP</sequence>
<feature type="transmembrane region" description="Helical" evidence="1">
    <location>
        <begin position="97"/>
        <end position="116"/>
    </location>
</feature>
<evidence type="ECO:0000313" key="2">
    <source>
        <dbReference type="EMBL" id="SHJ53910.1"/>
    </source>
</evidence>
<dbReference type="InterPro" id="IPR045692">
    <property type="entry name" value="DUF6057"/>
</dbReference>
<gene>
    <name evidence="2" type="ORF">SAMN05444350_13427</name>
</gene>
<feature type="transmembrane region" description="Helical" evidence="1">
    <location>
        <begin position="128"/>
        <end position="147"/>
    </location>
</feature>
<evidence type="ECO:0000256" key="1">
    <source>
        <dbReference type="SAM" id="Phobius"/>
    </source>
</evidence>
<dbReference type="AlphaFoldDB" id="A0A1M6K4W0"/>
<dbReference type="RefSeq" id="WP_244895776.1">
    <property type="nucleotide sequence ID" value="NZ_FQZN01000034.1"/>
</dbReference>
<keyword evidence="1" id="KW-1133">Transmembrane helix</keyword>
<proteinExistence type="predicted"/>
<organism evidence="2 3">
    <name type="scientific">Bacteroides stercorirosoris</name>
    <dbReference type="NCBI Taxonomy" id="871324"/>
    <lineage>
        <taxon>Bacteria</taxon>
        <taxon>Pseudomonadati</taxon>
        <taxon>Bacteroidota</taxon>
        <taxon>Bacteroidia</taxon>
        <taxon>Bacteroidales</taxon>
        <taxon>Bacteroidaceae</taxon>
        <taxon>Bacteroides</taxon>
    </lineage>
</organism>
<evidence type="ECO:0008006" key="4">
    <source>
        <dbReference type="Google" id="ProtNLM"/>
    </source>
</evidence>
<dbReference type="Proteomes" id="UP000184192">
    <property type="component" value="Unassembled WGS sequence"/>
</dbReference>
<dbReference type="eggNOG" id="ENOG502Z8XP">
    <property type="taxonomic scope" value="Bacteria"/>
</dbReference>
<dbReference type="PROSITE" id="PS51257">
    <property type="entry name" value="PROKAR_LIPOPROTEIN"/>
    <property type="match status" value="1"/>
</dbReference>
<feature type="transmembrane region" description="Helical" evidence="1">
    <location>
        <begin position="71"/>
        <end position="90"/>
    </location>
</feature>
<feature type="transmembrane region" description="Helical" evidence="1">
    <location>
        <begin position="159"/>
        <end position="182"/>
    </location>
</feature>
<reference evidence="3" key="1">
    <citation type="submission" date="2016-11" db="EMBL/GenBank/DDBJ databases">
        <authorList>
            <person name="Varghese N."/>
            <person name="Submissions S."/>
        </authorList>
    </citation>
    <scope>NUCLEOTIDE SEQUENCE [LARGE SCALE GENOMIC DNA]</scope>
    <source>
        <strain evidence="3">DSM 26884</strain>
    </source>
</reference>
<dbReference type="Pfam" id="PF19529">
    <property type="entry name" value="DUF6057"/>
    <property type="match status" value="1"/>
</dbReference>
<accession>A0A1M6K4W0</accession>
<dbReference type="EMBL" id="FQZN01000034">
    <property type="protein sequence ID" value="SHJ53910.1"/>
    <property type="molecule type" value="Genomic_DNA"/>
</dbReference>
<keyword evidence="1" id="KW-0812">Transmembrane</keyword>
<keyword evidence="3" id="KW-1185">Reference proteome</keyword>